<reference evidence="3 4" key="1">
    <citation type="submission" date="2019-02" db="EMBL/GenBank/DDBJ databases">
        <authorList>
            <person name="Khodamoradi S."/>
            <person name="Hahnke R.L."/>
            <person name="Kaempfer P."/>
            <person name="Schumann P."/>
            <person name="Rohde M."/>
            <person name="Steinert M."/>
            <person name="Luzhetskyy A."/>
            <person name="Wink J."/>
            <person name="Ruckert C."/>
        </authorList>
    </citation>
    <scope>NUCLEOTIDE SEQUENCE [LARGE SCALE GENOMIC DNA]</scope>
    <source>
        <strain evidence="3 4">M2</strain>
        <plasmid evidence="4">phim2</plasmid>
    </source>
</reference>
<protein>
    <recommendedName>
        <fullName evidence="5">FtsK domain-containing protein</fullName>
    </recommendedName>
</protein>
<keyword evidence="4" id="KW-1185">Reference proteome</keyword>
<dbReference type="KEGG" id="strr:EKD16_25040"/>
<evidence type="ECO:0000256" key="1">
    <source>
        <dbReference type="SAM" id="MobiDB-lite"/>
    </source>
</evidence>
<feature type="region of interest" description="Disordered" evidence="1">
    <location>
        <begin position="546"/>
        <end position="576"/>
    </location>
</feature>
<dbReference type="OrthoDB" id="3315119at2"/>
<keyword evidence="2" id="KW-1133">Transmembrane helix</keyword>
<dbReference type="EMBL" id="CP036456">
    <property type="protein sequence ID" value="QBI56749.1"/>
    <property type="molecule type" value="Genomic_DNA"/>
</dbReference>
<feature type="transmembrane region" description="Helical" evidence="2">
    <location>
        <begin position="35"/>
        <end position="52"/>
    </location>
</feature>
<dbReference type="GeneID" id="39493880"/>
<accession>A0A4P6QAV7</accession>
<evidence type="ECO:0008006" key="5">
    <source>
        <dbReference type="Google" id="ProtNLM"/>
    </source>
</evidence>
<geneLocation type="plasmid" evidence="4">
    <name>phim2</name>
</geneLocation>
<name>A0A4P6QAV7_9ACTN</name>
<keyword evidence="2" id="KW-0472">Membrane</keyword>
<feature type="compositionally biased region" description="Low complexity" evidence="1">
    <location>
        <begin position="546"/>
        <end position="559"/>
    </location>
</feature>
<evidence type="ECO:0000313" key="4">
    <source>
        <dbReference type="Proteomes" id="UP000292235"/>
    </source>
</evidence>
<keyword evidence="2" id="KW-0812">Transmembrane</keyword>
<dbReference type="Gene3D" id="3.40.50.300">
    <property type="entry name" value="P-loop containing nucleotide triphosphate hydrolases"/>
    <property type="match status" value="1"/>
</dbReference>
<dbReference type="InterPro" id="IPR027417">
    <property type="entry name" value="P-loop_NTPase"/>
</dbReference>
<dbReference type="RefSeq" id="WP_131102922.1">
    <property type="nucleotide sequence ID" value="NZ_CP036456.1"/>
</dbReference>
<keyword evidence="3" id="KW-0614">Plasmid</keyword>
<dbReference type="Proteomes" id="UP000292235">
    <property type="component" value="Plasmid phiM2"/>
</dbReference>
<evidence type="ECO:0000256" key="2">
    <source>
        <dbReference type="SAM" id="Phobius"/>
    </source>
</evidence>
<dbReference type="AlphaFoldDB" id="A0A4P6QAV7"/>
<gene>
    <name evidence="3" type="ORF">EKD16_25040</name>
</gene>
<proteinExistence type="predicted"/>
<organism evidence="3 4">
    <name type="scientific">Streptomonospora litoralis</name>
    <dbReference type="NCBI Taxonomy" id="2498135"/>
    <lineage>
        <taxon>Bacteria</taxon>
        <taxon>Bacillati</taxon>
        <taxon>Actinomycetota</taxon>
        <taxon>Actinomycetes</taxon>
        <taxon>Streptosporangiales</taxon>
        <taxon>Nocardiopsidaceae</taxon>
        <taxon>Streptomonospora</taxon>
    </lineage>
</organism>
<sequence>MQQHPWGFGPVGAPVASVAALWAAAEVGTVLDAPWWPPIPAAIAGMLAVVMAGARRHMSGPGQLLRCAACAAAGGWMVWVLAWGATTVTNVVVMATGVLVVGVLAPVLGRPLPAAEAAQGGPLSLIHHQNPAAAETAAWMSAEQQKTATREELAQLWRRLVAAQWARLDVNVCAVEFWEPLTDMATGQVLHPRPGYSVDIANPQASGIGWRDIASRAEAFANALRLGNTCGVEVAPGAERGRWVAHVALVDVLATERPLPADYTPTSIRDPYPIGVRRTGTPVVSRMEWHAKVIVGPRREGKTNGAHVDIAAHQRMTDAVVILLDPKGGGMARMWLLPWLQGRVERPALAAVALTPAQMRKAVEWCERAIEYRDRAYSHLAMANNDDKIPFSPTLPKVTVVSDELHKLPPDVRQGLERINNVGGSSGFSTIAMALRATGEYLPSGLKKQSKEKVAVRVPSPSDARELFGEAARVTDTAELAAEGYALASTGAQPELMRYYRVTPAQAEEIVMATHHLRPQMDEGSAQVTAWWATRWDEVVPMLTETTTGAGPAAPAAGEQPRRTGSAAGAAREQQDRARAYLERQRQRRRDNARQAELDTAVDWDALEADVAPAVEDPADPDPVPKILTATISVIERHGAWRMHSAQIAEELGVDQQDLTALLMRCGARTVNPFAVAGRDPLRARGYILAELVTLSTAIRTGEIAPPPLEVWEWRPAR</sequence>
<evidence type="ECO:0000313" key="3">
    <source>
        <dbReference type="EMBL" id="QBI56749.1"/>
    </source>
</evidence>